<dbReference type="RefSeq" id="WP_269572211.1">
    <property type="nucleotide sequence ID" value="NZ_JAPWIU010000061.1"/>
</dbReference>
<organism evidence="1 2">
    <name type="scientific">Rhodococcus ruber</name>
    <dbReference type="NCBI Taxonomy" id="1830"/>
    <lineage>
        <taxon>Bacteria</taxon>
        <taxon>Bacillati</taxon>
        <taxon>Actinomycetota</taxon>
        <taxon>Actinomycetes</taxon>
        <taxon>Mycobacteriales</taxon>
        <taxon>Nocardiaceae</taxon>
        <taxon>Rhodococcus</taxon>
    </lineage>
</organism>
<dbReference type="EMBL" id="CCSD01000056">
    <property type="protein sequence ID" value="CDZ88940.1"/>
    <property type="molecule type" value="Genomic_DNA"/>
</dbReference>
<name>A0A098BL28_9NOCA</name>
<accession>A0A098BL28</accession>
<protein>
    <submittedName>
        <fullName evidence="1">Uncharacterized protein</fullName>
    </submittedName>
</protein>
<sequence>MATRNKNSNQPDGLVSWHTCTTCGKRAYHSKADAKRSRKHHADPRLAIYRCGQWYHLGHKGESIVRGYETRAERYR</sequence>
<proteinExistence type="predicted"/>
<dbReference type="AlphaFoldDB" id="A0A098BL28"/>
<reference evidence="1 2" key="1">
    <citation type="journal article" date="2014" name="Genome Announc.">
        <title>Draft Genome Sequence of Propane- and Butane-Oxidizing Actinobacterium Rhodococcus ruber IEGM 231.</title>
        <authorList>
            <person name="Ivshina I.B."/>
            <person name="Kuyukina M.S."/>
            <person name="Krivoruchko A.V."/>
            <person name="Barbe V."/>
            <person name="Fischer C."/>
        </authorList>
    </citation>
    <scope>NUCLEOTIDE SEQUENCE [LARGE SCALE GENOMIC DNA]</scope>
</reference>
<gene>
    <name evidence="1" type="ORF">RHRU231_450107</name>
</gene>
<evidence type="ECO:0000313" key="1">
    <source>
        <dbReference type="EMBL" id="CDZ88940.1"/>
    </source>
</evidence>
<evidence type="ECO:0000313" key="2">
    <source>
        <dbReference type="Proteomes" id="UP000042997"/>
    </source>
</evidence>
<dbReference type="Proteomes" id="UP000042997">
    <property type="component" value="Unassembled WGS sequence"/>
</dbReference>